<dbReference type="SMART" id="SM00797">
    <property type="entry name" value="AHS2"/>
    <property type="match status" value="1"/>
</dbReference>
<protein>
    <submittedName>
        <fullName evidence="1">Allophanate hydrolase 2 subunit 2</fullName>
        <ecNumber evidence="1">3.5.1.54</ecNumber>
    </submittedName>
</protein>
<dbReference type="Pfam" id="PF02626">
    <property type="entry name" value="CT_A_B"/>
    <property type="match status" value="1"/>
</dbReference>
<proteinExistence type="predicted"/>
<dbReference type="Gene3D" id="2.40.100.10">
    <property type="entry name" value="Cyclophilin-like"/>
    <property type="match status" value="1"/>
</dbReference>
<evidence type="ECO:0000313" key="1">
    <source>
        <dbReference type="EMBL" id="APU66906.1"/>
    </source>
</evidence>
<dbReference type="EC" id="3.5.1.54" evidence="1"/>
<dbReference type="Proteomes" id="UP000186230">
    <property type="component" value="Chromosome"/>
</dbReference>
<keyword evidence="2" id="KW-1185">Reference proteome</keyword>
<dbReference type="STRING" id="1229726.GRFL_0182"/>
<sequence length="287" mass="31726">MRGEIEVLQPGLFTSLQDRGRFGFQNFGVPRSGVMDLYSMKICNLILGNPPDTAALEFTFQGPELKFLHDARITLSGGEFMASLDGKAVSRFEVLNIPAGSILKIGPTKNGLRGYMGIKNGFSEEKIMESHSWYEGITPKSRLAKGDFLYFTAVNNEISASHAALKPQMAYLNTDAIVVFAGPEWENVPVELQQEILKQEFTLHQSSNRMAFRVNEKIPNALEQIVTGPVIPGTVQFTPGGDLIILGNDCQTTGGYPRILQVSEKGLQVLSQKIPGKKFRFKLEELI</sequence>
<reference evidence="1 2" key="1">
    <citation type="submission" date="2016-07" db="EMBL/GenBank/DDBJ databases">
        <title>Multi-omics approach to identify versatile polysaccharide utilization systems of a marine flavobacterium Gramella flava.</title>
        <authorList>
            <person name="Tang K."/>
        </authorList>
    </citation>
    <scope>NUCLEOTIDE SEQUENCE [LARGE SCALE GENOMIC DNA]</scope>
    <source>
        <strain evidence="1 2">JLT2011</strain>
    </source>
</reference>
<dbReference type="PANTHER" id="PTHR43309:SF3">
    <property type="entry name" value="5-OXOPROLINASE SUBUNIT C"/>
    <property type="match status" value="1"/>
</dbReference>
<dbReference type="PANTHER" id="PTHR43309">
    <property type="entry name" value="5-OXOPROLINASE SUBUNIT C"/>
    <property type="match status" value="1"/>
</dbReference>
<organism evidence="1 2">
    <name type="scientific">Christiangramia flava JLT2011</name>
    <dbReference type="NCBI Taxonomy" id="1229726"/>
    <lineage>
        <taxon>Bacteria</taxon>
        <taxon>Pseudomonadati</taxon>
        <taxon>Bacteroidota</taxon>
        <taxon>Flavobacteriia</taxon>
        <taxon>Flavobacteriales</taxon>
        <taxon>Flavobacteriaceae</taxon>
        <taxon>Christiangramia</taxon>
    </lineage>
</organism>
<evidence type="ECO:0000313" key="2">
    <source>
        <dbReference type="Proteomes" id="UP000186230"/>
    </source>
</evidence>
<dbReference type="GO" id="GO:0004039">
    <property type="term" value="F:allophanate hydrolase activity"/>
    <property type="evidence" value="ECO:0007669"/>
    <property type="project" value="UniProtKB-EC"/>
</dbReference>
<gene>
    <name evidence="1" type="ORF">GRFL_0182</name>
</gene>
<accession>A0A1L7HZY1</accession>
<keyword evidence="1" id="KW-0378">Hydrolase</keyword>
<name>A0A1L7HZY1_9FLAO</name>
<dbReference type="OrthoDB" id="9782422at2"/>
<dbReference type="RefSeq" id="WP_083642653.1">
    <property type="nucleotide sequence ID" value="NZ_AMRU01000014.1"/>
</dbReference>
<dbReference type="AlphaFoldDB" id="A0A1L7HZY1"/>
<dbReference type="InterPro" id="IPR052708">
    <property type="entry name" value="PxpC"/>
</dbReference>
<dbReference type="InterPro" id="IPR003778">
    <property type="entry name" value="CT_A_B"/>
</dbReference>
<dbReference type="InterPro" id="IPR029000">
    <property type="entry name" value="Cyclophilin-like_dom_sf"/>
</dbReference>
<dbReference type="EMBL" id="CP016359">
    <property type="protein sequence ID" value="APU66906.1"/>
    <property type="molecule type" value="Genomic_DNA"/>
</dbReference>
<dbReference type="KEGG" id="gfl:GRFL_0182"/>